<evidence type="ECO:0000313" key="2">
    <source>
        <dbReference type="Proteomes" id="UP000317093"/>
    </source>
</evidence>
<dbReference type="EMBL" id="CP036279">
    <property type="protein sequence ID" value="QDU61742.1"/>
    <property type="molecule type" value="Genomic_DNA"/>
</dbReference>
<proteinExistence type="predicted"/>
<dbReference type="RefSeq" id="WP_145258297.1">
    <property type="nucleotide sequence ID" value="NZ_CP036279.1"/>
</dbReference>
<accession>A0A518B486</accession>
<gene>
    <name evidence="1" type="ORF">Pan216_26050</name>
</gene>
<reference evidence="1 2" key="1">
    <citation type="submission" date="2019-02" db="EMBL/GenBank/DDBJ databases">
        <title>Deep-cultivation of Planctomycetes and their phenomic and genomic characterization uncovers novel biology.</title>
        <authorList>
            <person name="Wiegand S."/>
            <person name="Jogler M."/>
            <person name="Boedeker C."/>
            <person name="Pinto D."/>
            <person name="Vollmers J."/>
            <person name="Rivas-Marin E."/>
            <person name="Kohn T."/>
            <person name="Peeters S.H."/>
            <person name="Heuer A."/>
            <person name="Rast P."/>
            <person name="Oberbeckmann S."/>
            <person name="Bunk B."/>
            <person name="Jeske O."/>
            <person name="Meyerdierks A."/>
            <person name="Storesund J.E."/>
            <person name="Kallscheuer N."/>
            <person name="Luecker S."/>
            <person name="Lage O.M."/>
            <person name="Pohl T."/>
            <person name="Merkel B.J."/>
            <person name="Hornburger P."/>
            <person name="Mueller R.-W."/>
            <person name="Bruemmer F."/>
            <person name="Labrenz M."/>
            <person name="Spormann A.M."/>
            <person name="Op den Camp H."/>
            <person name="Overmann J."/>
            <person name="Amann R."/>
            <person name="Jetten M.S.M."/>
            <person name="Mascher T."/>
            <person name="Medema M.H."/>
            <person name="Devos D.P."/>
            <person name="Kaster A.-K."/>
            <person name="Ovreas L."/>
            <person name="Rohde M."/>
            <person name="Galperin M.Y."/>
            <person name="Jogler C."/>
        </authorList>
    </citation>
    <scope>NUCLEOTIDE SEQUENCE [LARGE SCALE GENOMIC DNA]</scope>
    <source>
        <strain evidence="1 2">Pan216</strain>
    </source>
</reference>
<sequence>MSINIPRGQSDEVIERIVEALKDYEKKHKDAAVDIYRQNPFSIRVRIVDSGFAGMTKVERSNIVWEYLKSVTDDDVSDISTLLLLTPEEKETSFANFEFDDPVPSNL</sequence>
<name>A0A518B486_9BACT</name>
<dbReference type="AlphaFoldDB" id="A0A518B486"/>
<dbReference type="Proteomes" id="UP000317093">
    <property type="component" value="Chromosome"/>
</dbReference>
<dbReference type="KEGG" id="knv:Pan216_26050"/>
<dbReference type="OrthoDB" id="281099at2"/>
<dbReference type="SUPFAM" id="SSF82657">
    <property type="entry name" value="BolA-like"/>
    <property type="match status" value="1"/>
</dbReference>
<evidence type="ECO:0000313" key="1">
    <source>
        <dbReference type="EMBL" id="QDU61742.1"/>
    </source>
</evidence>
<protein>
    <submittedName>
        <fullName evidence="1">Uncharacterized protein</fullName>
    </submittedName>
</protein>
<keyword evidence="2" id="KW-1185">Reference proteome</keyword>
<dbReference type="InterPro" id="IPR036065">
    <property type="entry name" value="BolA-like_sf"/>
</dbReference>
<organism evidence="1 2">
    <name type="scientific">Kolteria novifilia</name>
    <dbReference type="NCBI Taxonomy" id="2527975"/>
    <lineage>
        <taxon>Bacteria</taxon>
        <taxon>Pseudomonadati</taxon>
        <taxon>Planctomycetota</taxon>
        <taxon>Planctomycetia</taxon>
        <taxon>Kolteriales</taxon>
        <taxon>Kolteriaceae</taxon>
        <taxon>Kolteria</taxon>
    </lineage>
</organism>